<dbReference type="EMBL" id="AVOT02016060">
    <property type="protein sequence ID" value="MBW0500918.1"/>
    <property type="molecule type" value="Genomic_DNA"/>
</dbReference>
<dbReference type="OrthoDB" id="3243659at2759"/>
<evidence type="ECO:0000313" key="2">
    <source>
        <dbReference type="Proteomes" id="UP000765509"/>
    </source>
</evidence>
<gene>
    <name evidence="1" type="ORF">O181_040633</name>
</gene>
<evidence type="ECO:0000313" key="1">
    <source>
        <dbReference type="EMBL" id="MBW0500918.1"/>
    </source>
</evidence>
<protein>
    <submittedName>
        <fullName evidence="1">Uncharacterized protein</fullName>
    </submittedName>
</protein>
<dbReference type="Proteomes" id="UP000765509">
    <property type="component" value="Unassembled WGS sequence"/>
</dbReference>
<accession>A0A9Q3HD19</accession>
<keyword evidence="2" id="KW-1185">Reference proteome</keyword>
<sequence>MAPIEPEANSMCEKLTKFMKILITKTPAIVSSILDPQFKLKSFHTYDSILACFRTSATKLGHTCKESIQNNSLDLTNNQAVGLFDEMFTSSYLEGSTLDTELEKIFAETI</sequence>
<dbReference type="AlphaFoldDB" id="A0A9Q3HD19"/>
<organism evidence="1 2">
    <name type="scientific">Austropuccinia psidii MF-1</name>
    <dbReference type="NCBI Taxonomy" id="1389203"/>
    <lineage>
        <taxon>Eukaryota</taxon>
        <taxon>Fungi</taxon>
        <taxon>Dikarya</taxon>
        <taxon>Basidiomycota</taxon>
        <taxon>Pucciniomycotina</taxon>
        <taxon>Pucciniomycetes</taxon>
        <taxon>Pucciniales</taxon>
        <taxon>Sphaerophragmiaceae</taxon>
        <taxon>Austropuccinia</taxon>
    </lineage>
</organism>
<name>A0A9Q3HD19_9BASI</name>
<proteinExistence type="predicted"/>
<comment type="caution">
    <text evidence="1">The sequence shown here is derived from an EMBL/GenBank/DDBJ whole genome shotgun (WGS) entry which is preliminary data.</text>
</comment>
<reference evidence="1" key="1">
    <citation type="submission" date="2021-03" db="EMBL/GenBank/DDBJ databases">
        <title>Draft genome sequence of rust myrtle Austropuccinia psidii MF-1, a brazilian biotype.</title>
        <authorList>
            <person name="Quecine M.C."/>
            <person name="Pachon D.M.R."/>
            <person name="Bonatelli M.L."/>
            <person name="Correr F.H."/>
            <person name="Franceschini L.M."/>
            <person name="Leite T.F."/>
            <person name="Margarido G.R.A."/>
            <person name="Almeida C.A."/>
            <person name="Ferrarezi J.A."/>
            <person name="Labate C.A."/>
        </authorList>
    </citation>
    <scope>NUCLEOTIDE SEQUENCE</scope>
    <source>
        <strain evidence="1">MF-1</strain>
    </source>
</reference>